<keyword evidence="4" id="KW-0010">Activator</keyword>
<dbReference type="Pfam" id="PF05043">
    <property type="entry name" value="Mga"/>
    <property type="match status" value="1"/>
</dbReference>
<feature type="domain" description="HTH deoR-type" evidence="6">
    <location>
        <begin position="3"/>
        <end position="70"/>
    </location>
</feature>
<dbReference type="PANTHER" id="PTHR30185:SF18">
    <property type="entry name" value="TRANSCRIPTIONAL REGULATOR MTLR"/>
    <property type="match status" value="1"/>
</dbReference>
<proteinExistence type="predicted"/>
<dbReference type="Gene3D" id="3.40.930.10">
    <property type="entry name" value="Mannitol-specific EII, Chain A"/>
    <property type="match status" value="1"/>
</dbReference>
<dbReference type="InterPro" id="IPR050661">
    <property type="entry name" value="BglG_antiterminators"/>
</dbReference>
<protein>
    <submittedName>
        <fullName evidence="10">Mannitol operon transcriptional antiterminator</fullName>
    </submittedName>
</protein>
<dbReference type="InterPro" id="IPR002178">
    <property type="entry name" value="PTS_EIIA_type-2_dom"/>
</dbReference>
<gene>
    <name evidence="10" type="ORF">SAMN04488081_1715</name>
</gene>
<dbReference type="SUPFAM" id="SSF52794">
    <property type="entry name" value="PTS system IIB component-like"/>
    <property type="match status" value="1"/>
</dbReference>
<reference evidence="10 11" key="1">
    <citation type="submission" date="2016-10" db="EMBL/GenBank/DDBJ databases">
        <authorList>
            <person name="Varghese N."/>
            <person name="Submissions S."/>
        </authorList>
    </citation>
    <scope>NUCLEOTIDE SEQUENCE [LARGE SCALE GENOMIC DNA]</scope>
    <source>
        <strain evidence="10 11">DSM 20748</strain>
    </source>
</reference>
<dbReference type="SUPFAM" id="SSF55804">
    <property type="entry name" value="Phoshotransferase/anion transport protein"/>
    <property type="match status" value="1"/>
</dbReference>
<comment type="caution">
    <text evidence="10">The sequence shown here is derived from an EMBL/GenBank/DDBJ whole genome shotgun (WGS) entry which is preliminary data.</text>
</comment>
<dbReference type="Gene3D" id="1.10.10.10">
    <property type="entry name" value="Winged helix-like DNA-binding domain superfamily/Winged helix DNA-binding domain"/>
    <property type="match status" value="2"/>
</dbReference>
<feature type="domain" description="PTS EIIB type-2" evidence="8">
    <location>
        <begin position="416"/>
        <end position="504"/>
    </location>
</feature>
<dbReference type="PROSITE" id="PS51000">
    <property type="entry name" value="HTH_DEOR_2"/>
    <property type="match status" value="1"/>
</dbReference>
<dbReference type="InterPro" id="IPR007737">
    <property type="entry name" value="Mga_HTH"/>
</dbReference>
<dbReference type="InterPro" id="IPR016152">
    <property type="entry name" value="PTrfase/Anion_transptr"/>
</dbReference>
<dbReference type="InterPro" id="IPR013196">
    <property type="entry name" value="HTH_11"/>
</dbReference>
<dbReference type="Pfam" id="PF00359">
    <property type="entry name" value="PTS_EIIA_2"/>
    <property type="match status" value="1"/>
</dbReference>
<evidence type="ECO:0000259" key="7">
    <source>
        <dbReference type="PROSITE" id="PS51094"/>
    </source>
</evidence>
<feature type="domain" description="PRD" evidence="9">
    <location>
        <begin position="308"/>
        <end position="413"/>
    </location>
</feature>
<dbReference type="PROSITE" id="PS51094">
    <property type="entry name" value="PTS_EIIA_TYPE_2"/>
    <property type="match status" value="1"/>
</dbReference>
<evidence type="ECO:0000259" key="6">
    <source>
        <dbReference type="PROSITE" id="PS51000"/>
    </source>
</evidence>
<feature type="domain" description="PRD" evidence="9">
    <location>
        <begin position="198"/>
        <end position="303"/>
    </location>
</feature>
<evidence type="ECO:0000256" key="4">
    <source>
        <dbReference type="ARBA" id="ARBA00023159"/>
    </source>
</evidence>
<feature type="domain" description="PTS EIIA type-2" evidence="7">
    <location>
        <begin position="539"/>
        <end position="686"/>
    </location>
</feature>
<dbReference type="SUPFAM" id="SSF46785">
    <property type="entry name" value="Winged helix' DNA-binding domain"/>
    <property type="match status" value="1"/>
</dbReference>
<evidence type="ECO:0000313" key="10">
    <source>
        <dbReference type="EMBL" id="SDX95592.1"/>
    </source>
</evidence>
<dbReference type="InterPro" id="IPR013011">
    <property type="entry name" value="PTS_EIIB_2"/>
</dbReference>
<evidence type="ECO:0000256" key="1">
    <source>
        <dbReference type="ARBA" id="ARBA00022679"/>
    </source>
</evidence>
<evidence type="ECO:0000256" key="3">
    <source>
        <dbReference type="ARBA" id="ARBA00023015"/>
    </source>
</evidence>
<dbReference type="InterPro" id="IPR036390">
    <property type="entry name" value="WH_DNA-bd_sf"/>
</dbReference>
<dbReference type="InterPro" id="IPR036095">
    <property type="entry name" value="PTS_EIIB-like_sf"/>
</dbReference>
<keyword evidence="3" id="KW-0805">Transcription regulation</keyword>
<accession>A0A1H3FWY2</accession>
<dbReference type="Pfam" id="PF08279">
    <property type="entry name" value="HTH_11"/>
    <property type="match status" value="1"/>
</dbReference>
<keyword evidence="5" id="KW-0804">Transcription</keyword>
<dbReference type="PROSITE" id="PS51099">
    <property type="entry name" value="PTS_EIIB_TYPE_2"/>
    <property type="match status" value="1"/>
</dbReference>
<evidence type="ECO:0000259" key="8">
    <source>
        <dbReference type="PROSITE" id="PS51099"/>
    </source>
</evidence>
<dbReference type="Pfam" id="PF00874">
    <property type="entry name" value="PRD"/>
    <property type="match status" value="2"/>
</dbReference>
<dbReference type="Gene3D" id="3.40.50.2300">
    <property type="match status" value="1"/>
</dbReference>
<sequence>MYVTGRERKILELLLNEEEVTIKDIAEELKVSTRTIHRSLKGLESILQERDIEIKRTKDSLLYLDGSAAGKKELEAVLGEQASADYTADERQLLLLQKLLESAEPLKLTGLASDMNVTTATVSNDLDRAEDYVKNFGLELIRKRGYGVEIIGKEKQIREAMNHLIMTHMNENDFFSLLEGSRSTATLISDITKQLLGLVNPESLTLIEESVRELKEELPYGFSDDAYISLVVHLALAVERIRQEETIEIDNEFLARMKKQKEYNSATLLSEELEKRLKLGIPEAEVAYITGHLMGAKARYAQEYWLEESSLSTAFKAKQLIEFMTKRTRYNFHESDRLLKDLVVHLKPSIYRLQQNMEIANPFTSRLEEDYPELFYLLEEGLYEVFREITFPKDEIAYIVMHFASAIINMEKKKPVKALVVCSSGIGTAKILSAKLLQQFPAIKTIEHGSLFDVDQWNESDYDLIVSTVPLQEPVDYVLVNPVLQERDNEKIAYHLRKIQVTSGSIENNKNHKKETEDGSFETLRYRVMETKRYAEAISELMDTFCVTKAVGKDPNEFLHFIIGQLAEKEVLPYDPDLVEKLMEREQVGGLGIPGTTAALFHTRKEDVERISFTIHFLEVPVSLSSMSGGHMETDTILLMLSPADPSEEQLETLSFISTLLVERKDCRDVLEQKEEEVLKNYFSKRLHEYFDSTIKGEDNYE</sequence>
<dbReference type="InterPro" id="IPR036388">
    <property type="entry name" value="WH-like_DNA-bd_sf"/>
</dbReference>
<dbReference type="InterPro" id="IPR011608">
    <property type="entry name" value="PRD"/>
</dbReference>
<organism evidence="10 11">
    <name type="scientific">Salimicrobium album</name>
    <dbReference type="NCBI Taxonomy" id="50717"/>
    <lineage>
        <taxon>Bacteria</taxon>
        <taxon>Bacillati</taxon>
        <taxon>Bacillota</taxon>
        <taxon>Bacilli</taxon>
        <taxon>Bacillales</taxon>
        <taxon>Bacillaceae</taxon>
        <taxon>Salimicrobium</taxon>
    </lineage>
</organism>
<keyword evidence="1" id="KW-0808">Transferase</keyword>
<dbReference type="InterPro" id="IPR001034">
    <property type="entry name" value="DeoR_HTH"/>
</dbReference>
<dbReference type="PANTHER" id="PTHR30185">
    <property type="entry name" value="CRYPTIC BETA-GLUCOSIDE BGL OPERON ANTITERMINATOR"/>
    <property type="match status" value="1"/>
</dbReference>
<name>A0A1H3FWY2_9BACI</name>
<dbReference type="Gene3D" id="1.10.1790.10">
    <property type="entry name" value="PRD domain"/>
    <property type="match status" value="2"/>
</dbReference>
<dbReference type="InterPro" id="IPR036634">
    <property type="entry name" value="PRD_sf"/>
</dbReference>
<evidence type="ECO:0000259" key="9">
    <source>
        <dbReference type="PROSITE" id="PS51372"/>
    </source>
</evidence>
<dbReference type="SUPFAM" id="SSF63520">
    <property type="entry name" value="PTS-regulatory domain, PRD"/>
    <property type="match status" value="2"/>
</dbReference>
<dbReference type="CDD" id="cd05568">
    <property type="entry name" value="PTS_IIB_bgl_like"/>
    <property type="match status" value="1"/>
</dbReference>
<evidence type="ECO:0000256" key="2">
    <source>
        <dbReference type="ARBA" id="ARBA00022737"/>
    </source>
</evidence>
<dbReference type="EMBL" id="FNOS01000004">
    <property type="protein sequence ID" value="SDX95592.1"/>
    <property type="molecule type" value="Genomic_DNA"/>
</dbReference>
<evidence type="ECO:0000313" key="11">
    <source>
        <dbReference type="Proteomes" id="UP000198647"/>
    </source>
</evidence>
<evidence type="ECO:0000256" key="5">
    <source>
        <dbReference type="ARBA" id="ARBA00023163"/>
    </source>
</evidence>
<dbReference type="Proteomes" id="UP000198647">
    <property type="component" value="Unassembled WGS sequence"/>
</dbReference>
<keyword evidence="11" id="KW-1185">Reference proteome</keyword>
<dbReference type="RefSeq" id="WP_093107171.1">
    <property type="nucleotide sequence ID" value="NZ_FNOS01000004.1"/>
</dbReference>
<dbReference type="PROSITE" id="PS51372">
    <property type="entry name" value="PRD_2"/>
    <property type="match status" value="2"/>
</dbReference>
<keyword evidence="2" id="KW-0677">Repeat</keyword>